<organism evidence="1 2">
    <name type="scientific">Actinacidiphila acidipaludis</name>
    <dbReference type="NCBI Taxonomy" id="2873382"/>
    <lineage>
        <taxon>Bacteria</taxon>
        <taxon>Bacillati</taxon>
        <taxon>Actinomycetota</taxon>
        <taxon>Actinomycetes</taxon>
        <taxon>Kitasatosporales</taxon>
        <taxon>Streptomycetaceae</taxon>
        <taxon>Actinacidiphila</taxon>
    </lineage>
</organism>
<gene>
    <name evidence="1" type="ORF">K7862_09495</name>
</gene>
<dbReference type="GO" id="GO:0008483">
    <property type="term" value="F:transaminase activity"/>
    <property type="evidence" value="ECO:0007669"/>
    <property type="project" value="UniProtKB-KW"/>
</dbReference>
<proteinExistence type="predicted"/>
<dbReference type="RefSeq" id="WP_222962017.1">
    <property type="nucleotide sequence ID" value="NZ_JAINZZ010000008.1"/>
</dbReference>
<dbReference type="InterPro" id="IPR036038">
    <property type="entry name" value="Aminotransferase-like"/>
</dbReference>
<dbReference type="InterPro" id="IPR001544">
    <property type="entry name" value="Aminotrans_IV"/>
</dbReference>
<evidence type="ECO:0000313" key="1">
    <source>
        <dbReference type="EMBL" id="MBY8877859.1"/>
    </source>
</evidence>
<keyword evidence="1" id="KW-0032">Aminotransferase</keyword>
<dbReference type="Gene3D" id="3.20.10.10">
    <property type="entry name" value="D-amino Acid Aminotransferase, subunit A, domain 2"/>
    <property type="match status" value="1"/>
</dbReference>
<dbReference type="NCBIfam" id="NF006734">
    <property type="entry name" value="PRK09266.1"/>
    <property type="match status" value="1"/>
</dbReference>
<accession>A0ABS7Q7U8</accession>
<dbReference type="Pfam" id="PF01063">
    <property type="entry name" value="Aminotran_4"/>
    <property type="match status" value="1"/>
</dbReference>
<evidence type="ECO:0000313" key="2">
    <source>
        <dbReference type="Proteomes" id="UP000778578"/>
    </source>
</evidence>
<sequence length="264" mass="28058">MTDSSAPLIEVDGEPATADALATVLPGYGHFTAMQVRDGRVRGLRFHLARLDGSTRELFGTGVDGDRVRGAVRHALSSAGRTDASVRVHVYQPDEAPGAPVTLVVAVRPPADRTDRAHRVRSVPYWRPAAHIKHLGGFGQGYHLRRVEADGFDEALLTGPGGEIAEGAVTNIGFVTGGTVVWPTAPHLRGITLQLLEELLDAKGIPQLRRSLRLTDVPAYDGAFLLNSRGTSPISLIDDTPLATDAELLATVAALYAGAPWDAI</sequence>
<comment type="caution">
    <text evidence="1">The sequence shown here is derived from an EMBL/GenBank/DDBJ whole genome shotgun (WGS) entry which is preliminary data.</text>
</comment>
<reference evidence="1 2" key="1">
    <citation type="submission" date="2021-08" db="EMBL/GenBank/DDBJ databases">
        <title>WGS of actinomycetes from Thailand.</title>
        <authorList>
            <person name="Thawai C."/>
        </authorList>
    </citation>
    <scope>NUCLEOTIDE SEQUENCE [LARGE SCALE GENOMIC DNA]</scope>
    <source>
        <strain evidence="1 2">PLK6-54</strain>
    </source>
</reference>
<protein>
    <submittedName>
        <fullName evidence="1">Aminotransferase class IV</fullName>
    </submittedName>
</protein>
<dbReference type="EMBL" id="JAINZZ010000008">
    <property type="protein sequence ID" value="MBY8877859.1"/>
    <property type="molecule type" value="Genomic_DNA"/>
</dbReference>
<dbReference type="Gene3D" id="3.30.470.10">
    <property type="match status" value="1"/>
</dbReference>
<dbReference type="InterPro" id="IPR043131">
    <property type="entry name" value="BCAT-like_N"/>
</dbReference>
<keyword evidence="2" id="KW-1185">Reference proteome</keyword>
<keyword evidence="1" id="KW-0808">Transferase</keyword>
<dbReference type="Proteomes" id="UP000778578">
    <property type="component" value="Unassembled WGS sequence"/>
</dbReference>
<name>A0ABS7Q7U8_9ACTN</name>
<dbReference type="SUPFAM" id="SSF56752">
    <property type="entry name" value="D-aminoacid aminotransferase-like PLP-dependent enzymes"/>
    <property type="match status" value="1"/>
</dbReference>
<dbReference type="InterPro" id="IPR043132">
    <property type="entry name" value="BCAT-like_C"/>
</dbReference>